<dbReference type="OrthoDB" id="77607at2759"/>
<evidence type="ECO:0000256" key="3">
    <source>
        <dbReference type="ARBA" id="ARBA00017358"/>
    </source>
</evidence>
<organism evidence="17 18">
    <name type="scientific">Ambispora gerdemannii</name>
    <dbReference type="NCBI Taxonomy" id="144530"/>
    <lineage>
        <taxon>Eukaryota</taxon>
        <taxon>Fungi</taxon>
        <taxon>Fungi incertae sedis</taxon>
        <taxon>Mucoromycota</taxon>
        <taxon>Glomeromycotina</taxon>
        <taxon>Glomeromycetes</taxon>
        <taxon>Archaeosporales</taxon>
        <taxon>Ambisporaceae</taxon>
        <taxon>Ambispora</taxon>
    </lineage>
</organism>
<accession>A0A9N8UX46</accession>
<keyword evidence="13" id="KW-0131">Cell cycle</keyword>
<feature type="domain" description="ZNF380 coiled-coil" evidence="16">
    <location>
        <begin position="213"/>
        <end position="298"/>
    </location>
</feature>
<keyword evidence="12" id="KW-0539">Nucleus</keyword>
<feature type="compositionally biased region" description="Basic and acidic residues" evidence="15">
    <location>
        <begin position="339"/>
        <end position="348"/>
    </location>
</feature>
<evidence type="ECO:0000256" key="9">
    <source>
        <dbReference type="ARBA" id="ARBA00022776"/>
    </source>
</evidence>
<proteinExistence type="predicted"/>
<dbReference type="AlphaFoldDB" id="A0A9N8UX46"/>
<dbReference type="GO" id="GO:0044773">
    <property type="term" value="P:mitotic DNA damage checkpoint signaling"/>
    <property type="evidence" value="ECO:0007669"/>
    <property type="project" value="TreeGrafter"/>
</dbReference>
<evidence type="ECO:0000256" key="2">
    <source>
        <dbReference type="ARBA" id="ARBA00004324"/>
    </source>
</evidence>
<keyword evidence="8" id="KW-0863">Zinc-finger</keyword>
<evidence type="ECO:0000256" key="13">
    <source>
        <dbReference type="ARBA" id="ARBA00023306"/>
    </source>
</evidence>
<dbReference type="InterPro" id="IPR036236">
    <property type="entry name" value="Znf_C2H2_sf"/>
</dbReference>
<evidence type="ECO:0000256" key="14">
    <source>
        <dbReference type="ARBA" id="ARBA00030672"/>
    </source>
</evidence>
<sequence length="348" mass="39329">MSTKELRRLLSSTLSQRQASASASSKITHPFAKYENNKLYCIVCSSTVKNDTLWNVHLNSTGHKEQLKKLKEVKERAKSGVGGGRTTGQTSTTKLSKETNKSFSTINQAEKKRQASSLESTKIVKRSGGRVKFAIDEEKSSTSSALPLDFFDDSEQMDYEKNDEQINPSNGFFDEPSSSAQLASLRIDSSSPQEDDTKSAQKVEPVISESSVLPDDFFDNPKKSLGSSSSLGNVEKNQSAEVDEEEWQLFQRLISKETQVSNKIADADDEELQRDRDEMQEREQEMCIKRLEKLKESANRVKQKQSEKMMIASTSTSLKEEASEDGDEMEEEDDENEWMDWRSQKILR</sequence>
<dbReference type="InterPro" id="IPR059039">
    <property type="entry name" value="ZNF380_CC"/>
</dbReference>
<name>A0A9N8UX46_9GLOM</name>
<evidence type="ECO:0000313" key="18">
    <source>
        <dbReference type="Proteomes" id="UP000789831"/>
    </source>
</evidence>
<keyword evidence="18" id="KW-1185">Reference proteome</keyword>
<dbReference type="GO" id="GO:0008270">
    <property type="term" value="F:zinc ion binding"/>
    <property type="evidence" value="ECO:0007669"/>
    <property type="project" value="UniProtKB-KW"/>
</dbReference>
<keyword evidence="6" id="KW-0132">Cell division</keyword>
<feature type="compositionally biased region" description="Basic and acidic residues" evidence="15">
    <location>
        <begin position="298"/>
        <end position="307"/>
    </location>
</feature>
<evidence type="ECO:0000256" key="12">
    <source>
        <dbReference type="ARBA" id="ARBA00023242"/>
    </source>
</evidence>
<feature type="region of interest" description="Disordered" evidence="15">
    <location>
        <begin position="1"/>
        <end position="25"/>
    </location>
</feature>
<keyword evidence="10" id="KW-0862">Zinc</keyword>
<evidence type="ECO:0000256" key="6">
    <source>
        <dbReference type="ARBA" id="ARBA00022618"/>
    </source>
</evidence>
<feature type="region of interest" description="Disordered" evidence="15">
    <location>
        <begin position="145"/>
        <end position="244"/>
    </location>
</feature>
<dbReference type="Pfam" id="PF23406">
    <property type="entry name" value="ZNF380_CC"/>
    <property type="match status" value="1"/>
</dbReference>
<reference evidence="17" key="1">
    <citation type="submission" date="2021-06" db="EMBL/GenBank/DDBJ databases">
        <authorList>
            <person name="Kallberg Y."/>
            <person name="Tangrot J."/>
            <person name="Rosling A."/>
        </authorList>
    </citation>
    <scope>NUCLEOTIDE SEQUENCE</scope>
    <source>
        <strain evidence="17">MT106</strain>
    </source>
</reference>
<feature type="region of interest" description="Disordered" evidence="15">
    <location>
        <begin position="258"/>
        <end position="283"/>
    </location>
</feature>
<feature type="compositionally biased region" description="Polar residues" evidence="15">
    <location>
        <begin position="165"/>
        <end position="192"/>
    </location>
</feature>
<feature type="compositionally biased region" description="Basic and acidic residues" evidence="15">
    <location>
        <begin position="273"/>
        <end position="283"/>
    </location>
</feature>
<dbReference type="GO" id="GO:0033260">
    <property type="term" value="P:nuclear DNA replication"/>
    <property type="evidence" value="ECO:0007669"/>
    <property type="project" value="TreeGrafter"/>
</dbReference>
<dbReference type="Gene3D" id="3.30.160.60">
    <property type="entry name" value="Classic Zinc Finger"/>
    <property type="match status" value="1"/>
</dbReference>
<evidence type="ECO:0000256" key="11">
    <source>
        <dbReference type="ARBA" id="ARBA00023054"/>
    </source>
</evidence>
<dbReference type="GO" id="GO:0033314">
    <property type="term" value="P:mitotic DNA replication checkpoint signaling"/>
    <property type="evidence" value="ECO:0007669"/>
    <property type="project" value="TreeGrafter"/>
</dbReference>
<keyword evidence="4" id="KW-0158">Chromosome</keyword>
<keyword evidence="11" id="KW-0175">Coiled coil</keyword>
<dbReference type="GO" id="GO:0003676">
    <property type="term" value="F:nucleic acid binding"/>
    <property type="evidence" value="ECO:0007669"/>
    <property type="project" value="InterPro"/>
</dbReference>
<evidence type="ECO:0000256" key="7">
    <source>
        <dbReference type="ARBA" id="ARBA00022723"/>
    </source>
</evidence>
<feature type="region of interest" description="Disordered" evidence="15">
    <location>
        <begin position="298"/>
        <end position="348"/>
    </location>
</feature>
<feature type="compositionally biased region" description="Low complexity" evidence="15">
    <location>
        <begin position="223"/>
        <end position="232"/>
    </location>
</feature>
<feature type="region of interest" description="Disordered" evidence="15">
    <location>
        <begin position="74"/>
        <end position="121"/>
    </location>
</feature>
<gene>
    <name evidence="17" type="ORF">AGERDE_LOCUS305</name>
</gene>
<evidence type="ECO:0000259" key="16">
    <source>
        <dbReference type="Pfam" id="PF23406"/>
    </source>
</evidence>
<dbReference type="EMBL" id="CAJVPL010000015">
    <property type="protein sequence ID" value="CAG8434101.1"/>
    <property type="molecule type" value="Genomic_DNA"/>
</dbReference>
<dbReference type="InterPro" id="IPR040050">
    <property type="entry name" value="ZNF830-like"/>
</dbReference>
<evidence type="ECO:0000256" key="15">
    <source>
        <dbReference type="SAM" id="MobiDB-lite"/>
    </source>
</evidence>
<comment type="caution">
    <text evidence="17">The sequence shown here is derived from an EMBL/GenBank/DDBJ whole genome shotgun (WGS) entry which is preliminary data.</text>
</comment>
<evidence type="ECO:0000256" key="4">
    <source>
        <dbReference type="ARBA" id="ARBA00022454"/>
    </source>
</evidence>
<dbReference type="GO" id="GO:0005681">
    <property type="term" value="C:spliceosomal complex"/>
    <property type="evidence" value="ECO:0007669"/>
    <property type="project" value="InterPro"/>
</dbReference>
<comment type="subcellular location">
    <subcellularLocation>
        <location evidence="1">Chromosome</location>
    </subcellularLocation>
    <subcellularLocation>
        <location evidence="2">Nucleus speckle</location>
    </subcellularLocation>
</comment>
<feature type="compositionally biased region" description="Acidic residues" evidence="15">
    <location>
        <begin position="322"/>
        <end position="338"/>
    </location>
</feature>
<keyword evidence="7" id="KW-0479">Metal-binding</keyword>
<dbReference type="SUPFAM" id="SSF57667">
    <property type="entry name" value="beta-beta-alpha zinc fingers"/>
    <property type="match status" value="1"/>
</dbReference>
<dbReference type="PANTHER" id="PTHR13278:SF0">
    <property type="entry name" value="ZINC FINGER PROTEIN 830"/>
    <property type="match status" value="1"/>
</dbReference>
<evidence type="ECO:0000256" key="10">
    <source>
        <dbReference type="ARBA" id="ARBA00022833"/>
    </source>
</evidence>
<evidence type="ECO:0000256" key="1">
    <source>
        <dbReference type="ARBA" id="ARBA00004286"/>
    </source>
</evidence>
<feature type="compositionally biased region" description="Low complexity" evidence="15">
    <location>
        <begin position="9"/>
        <end position="25"/>
    </location>
</feature>
<dbReference type="Proteomes" id="UP000789831">
    <property type="component" value="Unassembled WGS sequence"/>
</dbReference>
<dbReference type="PANTHER" id="PTHR13278">
    <property type="entry name" value="ZINC FINGER PROTEIN 830"/>
    <property type="match status" value="1"/>
</dbReference>
<evidence type="ECO:0000313" key="17">
    <source>
        <dbReference type="EMBL" id="CAG8434101.1"/>
    </source>
</evidence>
<evidence type="ECO:0000256" key="5">
    <source>
        <dbReference type="ARBA" id="ARBA00022473"/>
    </source>
</evidence>
<keyword evidence="9" id="KW-0498">Mitosis</keyword>
<evidence type="ECO:0000256" key="8">
    <source>
        <dbReference type="ARBA" id="ARBA00022771"/>
    </source>
</evidence>
<protein>
    <recommendedName>
        <fullName evidence="3">Zinc finger protein 830</fullName>
    </recommendedName>
    <alternativeName>
        <fullName evidence="14">Coiled-coil domain-containing protein 16</fullName>
    </alternativeName>
</protein>
<keyword evidence="5" id="KW-0217">Developmental protein</keyword>